<evidence type="ECO:0000256" key="2">
    <source>
        <dbReference type="ARBA" id="ARBA00011738"/>
    </source>
</evidence>
<comment type="caution">
    <text evidence="6">The sequence shown here is derived from an EMBL/GenBank/DDBJ whole genome shotgun (WGS) entry which is preliminary data.</text>
</comment>
<dbReference type="InterPro" id="IPR045088">
    <property type="entry name" value="ALAT1/2-like"/>
</dbReference>
<evidence type="ECO:0000313" key="6">
    <source>
        <dbReference type="EMBL" id="KAJ0188777.1"/>
    </source>
</evidence>
<sequence length="203" mass="22191">MAINDPEHIEKEEAAVDKEDIGAQVAPIVRLEAIEVINGVKILEIENTGMATLSPSSPPSSPFITITCNLTTRRLINCAVRSNCGERISRFRSGVIVTMSMEKKKKKEMLEVSTSAQELTLGGDISYEQFLVDSKEESTHDDIWIQQLQKCAMYSFPQIKLPPKAIEAAKSAGKVPDVFYCLKLLEATGISTVPGSGFGQKEG</sequence>
<evidence type="ECO:0000256" key="5">
    <source>
        <dbReference type="ARBA" id="ARBA00022898"/>
    </source>
</evidence>
<keyword evidence="4" id="KW-0808">Transferase</keyword>
<evidence type="ECO:0000313" key="7">
    <source>
        <dbReference type="Proteomes" id="UP000235145"/>
    </source>
</evidence>
<dbReference type="Proteomes" id="UP000235145">
    <property type="component" value="Unassembled WGS sequence"/>
</dbReference>
<dbReference type="InterPro" id="IPR015422">
    <property type="entry name" value="PyrdxlP-dep_Trfase_small"/>
</dbReference>
<comment type="subunit">
    <text evidence="2">Homodimer.</text>
</comment>
<dbReference type="GO" id="GO:0008483">
    <property type="term" value="F:transaminase activity"/>
    <property type="evidence" value="ECO:0007669"/>
    <property type="project" value="UniProtKB-KW"/>
</dbReference>
<evidence type="ECO:0000256" key="1">
    <source>
        <dbReference type="ARBA" id="ARBA00001933"/>
    </source>
</evidence>
<keyword evidence="5" id="KW-0663">Pyridoxal phosphate</keyword>
<reference evidence="6 7" key="1">
    <citation type="journal article" date="2017" name="Nat. Commun.">
        <title>Genome assembly with in vitro proximity ligation data and whole-genome triplication in lettuce.</title>
        <authorList>
            <person name="Reyes-Chin-Wo S."/>
            <person name="Wang Z."/>
            <person name="Yang X."/>
            <person name="Kozik A."/>
            <person name="Arikit S."/>
            <person name="Song C."/>
            <person name="Xia L."/>
            <person name="Froenicke L."/>
            <person name="Lavelle D.O."/>
            <person name="Truco M.J."/>
            <person name="Xia R."/>
            <person name="Zhu S."/>
            <person name="Xu C."/>
            <person name="Xu H."/>
            <person name="Xu X."/>
            <person name="Cox K."/>
            <person name="Korf I."/>
            <person name="Meyers B.C."/>
            <person name="Michelmore R.W."/>
        </authorList>
    </citation>
    <scope>NUCLEOTIDE SEQUENCE [LARGE SCALE GENOMIC DNA]</scope>
    <source>
        <strain evidence="7">cv. Salinas</strain>
        <tissue evidence="6">Seedlings</tissue>
    </source>
</reference>
<evidence type="ECO:0000256" key="4">
    <source>
        <dbReference type="ARBA" id="ARBA00022679"/>
    </source>
</evidence>
<keyword evidence="3" id="KW-0032">Aminotransferase</keyword>
<gene>
    <name evidence="6" type="ORF">LSAT_V11C900476920</name>
</gene>
<organism evidence="6 7">
    <name type="scientific">Lactuca sativa</name>
    <name type="common">Garden lettuce</name>
    <dbReference type="NCBI Taxonomy" id="4236"/>
    <lineage>
        <taxon>Eukaryota</taxon>
        <taxon>Viridiplantae</taxon>
        <taxon>Streptophyta</taxon>
        <taxon>Embryophyta</taxon>
        <taxon>Tracheophyta</taxon>
        <taxon>Spermatophyta</taxon>
        <taxon>Magnoliopsida</taxon>
        <taxon>eudicotyledons</taxon>
        <taxon>Gunneridae</taxon>
        <taxon>Pentapetalae</taxon>
        <taxon>asterids</taxon>
        <taxon>campanulids</taxon>
        <taxon>Asterales</taxon>
        <taxon>Asteraceae</taxon>
        <taxon>Cichorioideae</taxon>
        <taxon>Cichorieae</taxon>
        <taxon>Lactucinae</taxon>
        <taxon>Lactuca</taxon>
    </lineage>
</organism>
<dbReference type="Gene3D" id="3.90.1150.10">
    <property type="entry name" value="Aspartate Aminotransferase, domain 1"/>
    <property type="match status" value="1"/>
</dbReference>
<keyword evidence="7" id="KW-1185">Reference proteome</keyword>
<dbReference type="PANTHER" id="PTHR11751">
    <property type="entry name" value="ALANINE AMINOTRANSFERASE"/>
    <property type="match status" value="1"/>
</dbReference>
<proteinExistence type="predicted"/>
<comment type="cofactor">
    <cofactor evidence="1">
        <name>pyridoxal 5'-phosphate</name>
        <dbReference type="ChEBI" id="CHEBI:597326"/>
    </cofactor>
</comment>
<evidence type="ECO:0000256" key="3">
    <source>
        <dbReference type="ARBA" id="ARBA00022576"/>
    </source>
</evidence>
<protein>
    <submittedName>
        <fullName evidence="6">Uncharacterized protein</fullName>
    </submittedName>
</protein>
<name>A0A9R1WXB3_LACSA</name>
<accession>A0A9R1WXB3</accession>
<dbReference type="AlphaFoldDB" id="A0A9R1WXB3"/>
<dbReference type="EMBL" id="NBSK02000009">
    <property type="protein sequence ID" value="KAJ0188777.1"/>
    <property type="molecule type" value="Genomic_DNA"/>
</dbReference>
<dbReference type="PANTHER" id="PTHR11751:SF373">
    <property type="entry name" value="GLUTAMATE--GLYOXYLATE AMINOTRANSFERASE 2"/>
    <property type="match status" value="1"/>
</dbReference>